<dbReference type="Proteomes" id="UP000812966">
    <property type="component" value="Unassembled WGS sequence"/>
</dbReference>
<name>A0A8K0JPP4_9TREE</name>
<proteinExistence type="inferred from homology"/>
<dbReference type="InterPro" id="IPR000560">
    <property type="entry name" value="His_Pase_clade-2"/>
</dbReference>
<dbReference type="Pfam" id="PF00328">
    <property type="entry name" value="His_Phos_2"/>
    <property type="match status" value="1"/>
</dbReference>
<dbReference type="GO" id="GO:0016791">
    <property type="term" value="F:phosphatase activity"/>
    <property type="evidence" value="ECO:0007669"/>
    <property type="project" value="TreeGrafter"/>
</dbReference>
<dbReference type="PANTHER" id="PTHR11567:SF142">
    <property type="entry name" value="PHOSPHOGLYCERATE MUTASE-LIKE PROTEIN"/>
    <property type="match status" value="1"/>
</dbReference>
<evidence type="ECO:0000313" key="4">
    <source>
        <dbReference type="EMBL" id="KAG7566873.1"/>
    </source>
</evidence>
<feature type="region of interest" description="Disordered" evidence="2">
    <location>
        <begin position="449"/>
        <end position="487"/>
    </location>
</feature>
<evidence type="ECO:0000256" key="3">
    <source>
        <dbReference type="SAM" id="Phobius"/>
    </source>
</evidence>
<dbReference type="EMBL" id="JABELV010000019">
    <property type="protein sequence ID" value="KAG7566873.1"/>
    <property type="molecule type" value="Genomic_DNA"/>
</dbReference>
<evidence type="ECO:0000313" key="5">
    <source>
        <dbReference type="Proteomes" id="UP000812966"/>
    </source>
</evidence>
<keyword evidence="5" id="KW-1185">Reference proteome</keyword>
<dbReference type="InterPro" id="IPR050645">
    <property type="entry name" value="Histidine_acid_phosphatase"/>
</dbReference>
<dbReference type="AlphaFoldDB" id="A0A8K0JPP4"/>
<dbReference type="SUPFAM" id="SSF53254">
    <property type="entry name" value="Phosphoglycerate mutase-like"/>
    <property type="match status" value="1"/>
</dbReference>
<protein>
    <recommendedName>
        <fullName evidence="6">Histidine acid phosphatase</fullName>
    </recommendedName>
</protein>
<dbReference type="InterPro" id="IPR029033">
    <property type="entry name" value="His_PPase_superfam"/>
</dbReference>
<gene>
    <name evidence="4" type="ORF">FFLO_01374</name>
</gene>
<reference evidence="4" key="1">
    <citation type="submission" date="2020-04" db="EMBL/GenBank/DDBJ databases">
        <title>Analysis of mating type loci in Filobasidium floriforme.</title>
        <authorList>
            <person name="Nowrousian M."/>
        </authorList>
    </citation>
    <scope>NUCLEOTIDE SEQUENCE</scope>
    <source>
        <strain evidence="4">CBS 6242</strain>
    </source>
</reference>
<keyword evidence="3" id="KW-0472">Membrane</keyword>
<evidence type="ECO:0000256" key="1">
    <source>
        <dbReference type="ARBA" id="ARBA00005375"/>
    </source>
</evidence>
<feature type="transmembrane region" description="Helical" evidence="3">
    <location>
        <begin position="418"/>
        <end position="442"/>
    </location>
</feature>
<accession>A0A8K0JPP4</accession>
<evidence type="ECO:0000256" key="2">
    <source>
        <dbReference type="SAM" id="MobiDB-lite"/>
    </source>
</evidence>
<keyword evidence="3" id="KW-0812">Transmembrane</keyword>
<dbReference type="PANTHER" id="PTHR11567">
    <property type="entry name" value="ACID PHOSPHATASE-RELATED"/>
    <property type="match status" value="1"/>
</dbReference>
<evidence type="ECO:0008006" key="6">
    <source>
        <dbReference type="Google" id="ProtNLM"/>
    </source>
</evidence>
<comment type="similarity">
    <text evidence="1">Belongs to the histidine acid phosphatase family.</text>
</comment>
<organism evidence="4 5">
    <name type="scientific">Filobasidium floriforme</name>
    <dbReference type="NCBI Taxonomy" id="5210"/>
    <lineage>
        <taxon>Eukaryota</taxon>
        <taxon>Fungi</taxon>
        <taxon>Dikarya</taxon>
        <taxon>Basidiomycota</taxon>
        <taxon>Agaricomycotina</taxon>
        <taxon>Tremellomycetes</taxon>
        <taxon>Filobasidiales</taxon>
        <taxon>Filobasidiaceae</taxon>
        <taxon>Filobasidium</taxon>
    </lineage>
</organism>
<keyword evidence="3" id="KW-1133">Transmembrane helix</keyword>
<comment type="caution">
    <text evidence="4">The sequence shown here is derived from an EMBL/GenBank/DDBJ whole genome shotgun (WGS) entry which is preliminary data.</text>
</comment>
<dbReference type="Gene3D" id="3.40.50.1240">
    <property type="entry name" value="Phosphoglycerate mutase-like"/>
    <property type="match status" value="1"/>
</dbReference>
<feature type="compositionally biased region" description="Basic and acidic residues" evidence="2">
    <location>
        <begin position="478"/>
        <end position="487"/>
    </location>
</feature>
<sequence length="487" mass="51964">MSYDINPTNGSKVIGAVIITRHGDRSGYYQDPTAYAASDTTITPLGSAQTYQSGIQFREKYLVNDSSSAVAGVDWPLINLSEVDFMADASEGQVIVDSALSFAQGFFPANLAAGTAMLANGTPIASPLGGYIYVPVTTVEADEEIALEGFTSCPAFVTRTNEVYKSSAFQAKATEQKEYLDSLVSLLDGRAVTLENMYNVFDYMNVQNIHNATFRDVVSDGGKSDYIMRNSRYLADYHEQAIFTDPDVDGIGNIAGQTIIPPILDALQQIANESMPLKLQYIGIAYKPFLSLFNMTQSGIDGMVSYASALAIEVRNGTDGMTVSMNFRNGSAKTDDNIGADNPFNPVPLFGRDETEIPLQTFIDTLKPHGISELSTWCTRCGNTNSRGCELLGSAGSSSSSDYASITSTSGRQHVSPVVAGVIGALVGIVVAGILFAALGLWGNKKGRGSGSGYVGGKRPERETSYAGDTSYEMEEPSDGRKGGVEI</sequence>